<dbReference type="Proteomes" id="UP001107558">
    <property type="component" value="Chromosome 2"/>
</dbReference>
<proteinExistence type="inferred from homology"/>
<comment type="similarity">
    <text evidence="2">Belongs to the EMC7 family.</text>
</comment>
<dbReference type="GO" id="GO:0072546">
    <property type="term" value="C:EMC complex"/>
    <property type="evidence" value="ECO:0007669"/>
    <property type="project" value="TreeGrafter"/>
</dbReference>
<comment type="caution">
    <text evidence="9">The sequence shown here is derived from an EMBL/GenBank/DDBJ whole genome shotgun (WGS) entry which is preliminary data.</text>
</comment>
<organism evidence="9 10">
    <name type="scientific">Polypedilum vanderplanki</name>
    <name type="common">Sleeping chironomid midge</name>
    <dbReference type="NCBI Taxonomy" id="319348"/>
    <lineage>
        <taxon>Eukaryota</taxon>
        <taxon>Metazoa</taxon>
        <taxon>Ecdysozoa</taxon>
        <taxon>Arthropoda</taxon>
        <taxon>Hexapoda</taxon>
        <taxon>Insecta</taxon>
        <taxon>Pterygota</taxon>
        <taxon>Neoptera</taxon>
        <taxon>Endopterygota</taxon>
        <taxon>Diptera</taxon>
        <taxon>Nematocera</taxon>
        <taxon>Chironomoidea</taxon>
        <taxon>Chironomidae</taxon>
        <taxon>Chironominae</taxon>
        <taxon>Polypedilum</taxon>
        <taxon>Polypedilum</taxon>
    </lineage>
</organism>
<dbReference type="OrthoDB" id="27095at2759"/>
<comment type="subcellular location">
    <subcellularLocation>
        <location evidence="1">Membrane</location>
        <topology evidence="1">Single-pass membrane protein</topology>
    </subcellularLocation>
</comment>
<name>A0A9J6C5B4_POLVA</name>
<keyword evidence="3 7" id="KW-0812">Transmembrane</keyword>
<evidence type="ECO:0000256" key="4">
    <source>
        <dbReference type="ARBA" id="ARBA00022729"/>
    </source>
</evidence>
<dbReference type="InterPro" id="IPR019008">
    <property type="entry name" value="Beta_sandwich_EMC7"/>
</dbReference>
<protein>
    <recommendedName>
        <fullName evidence="8">ER membrane protein complex subunit 7 beta-sandwich domain-containing protein</fullName>
    </recommendedName>
</protein>
<dbReference type="EMBL" id="JADBJN010000002">
    <property type="protein sequence ID" value="KAG5676774.1"/>
    <property type="molecule type" value="Genomic_DNA"/>
</dbReference>
<sequence>MNEVFAQDIKIKTQSMHVYQIEGKVLKPKSLNNDSFKNMIQETEIVINSGKYKGFLKDDGTFVIKCVQPGSYLLEVVSSKYVYEPVKIEINNRGKIRARKVNNMQPFQVILLQYPLKLKTNATYNFFQKREHWKITDIIFSPMVLMMIVPLILLILLQKSMNNSGFKNEMENLQLPNFDSSDNFPDVTKMFSNLIDRTQQKQLNHRLKNCIYK</sequence>
<evidence type="ECO:0000256" key="7">
    <source>
        <dbReference type="SAM" id="Phobius"/>
    </source>
</evidence>
<keyword evidence="6 7" id="KW-0472">Membrane</keyword>
<dbReference type="InterPro" id="IPR039163">
    <property type="entry name" value="EMC7"/>
</dbReference>
<evidence type="ECO:0000256" key="3">
    <source>
        <dbReference type="ARBA" id="ARBA00022692"/>
    </source>
</evidence>
<keyword evidence="4" id="KW-0732">Signal</keyword>
<keyword evidence="5 7" id="KW-1133">Transmembrane helix</keyword>
<keyword evidence="10" id="KW-1185">Reference proteome</keyword>
<feature type="domain" description="ER membrane protein complex subunit 7 beta-sandwich" evidence="8">
    <location>
        <begin position="38"/>
        <end position="146"/>
    </location>
</feature>
<evidence type="ECO:0000256" key="6">
    <source>
        <dbReference type="ARBA" id="ARBA00023136"/>
    </source>
</evidence>
<reference evidence="9" key="1">
    <citation type="submission" date="2021-03" db="EMBL/GenBank/DDBJ databases">
        <title>Chromosome level genome of the anhydrobiotic midge Polypedilum vanderplanki.</title>
        <authorList>
            <person name="Yoshida Y."/>
            <person name="Kikawada T."/>
            <person name="Gusev O."/>
        </authorList>
    </citation>
    <scope>NUCLEOTIDE SEQUENCE</scope>
    <source>
        <strain evidence="9">NIAS01</strain>
        <tissue evidence="9">Whole body or cell culture</tissue>
    </source>
</reference>
<accession>A0A9J6C5B4</accession>
<evidence type="ECO:0000256" key="5">
    <source>
        <dbReference type="ARBA" id="ARBA00022989"/>
    </source>
</evidence>
<evidence type="ECO:0000313" key="9">
    <source>
        <dbReference type="EMBL" id="KAG5676774.1"/>
    </source>
</evidence>
<dbReference type="Pfam" id="PF09430">
    <property type="entry name" value="EMC7_beta-sandw"/>
    <property type="match status" value="1"/>
</dbReference>
<evidence type="ECO:0000313" key="10">
    <source>
        <dbReference type="Proteomes" id="UP001107558"/>
    </source>
</evidence>
<dbReference type="PANTHER" id="PTHR13605:SF4">
    <property type="entry name" value="ER MEMBRANE PROTEIN COMPLEX SUBUNIT 7"/>
    <property type="match status" value="1"/>
</dbReference>
<dbReference type="PANTHER" id="PTHR13605">
    <property type="entry name" value="ER MEMBRANE PROTEIN COMPLEX SUBUNIT 7"/>
    <property type="match status" value="1"/>
</dbReference>
<evidence type="ECO:0000256" key="2">
    <source>
        <dbReference type="ARBA" id="ARBA00008880"/>
    </source>
</evidence>
<evidence type="ECO:0000259" key="8">
    <source>
        <dbReference type="Pfam" id="PF09430"/>
    </source>
</evidence>
<gene>
    <name evidence="9" type="ORF">PVAND_006583</name>
</gene>
<evidence type="ECO:0000256" key="1">
    <source>
        <dbReference type="ARBA" id="ARBA00004167"/>
    </source>
</evidence>
<feature type="transmembrane region" description="Helical" evidence="7">
    <location>
        <begin position="138"/>
        <end position="157"/>
    </location>
</feature>
<dbReference type="AlphaFoldDB" id="A0A9J6C5B4"/>